<organism evidence="1">
    <name type="scientific">Arion vulgaris</name>
    <dbReference type="NCBI Taxonomy" id="1028688"/>
    <lineage>
        <taxon>Eukaryota</taxon>
        <taxon>Metazoa</taxon>
        <taxon>Spiralia</taxon>
        <taxon>Lophotrochozoa</taxon>
        <taxon>Mollusca</taxon>
        <taxon>Gastropoda</taxon>
        <taxon>Heterobranchia</taxon>
        <taxon>Euthyneura</taxon>
        <taxon>Panpulmonata</taxon>
        <taxon>Eupulmonata</taxon>
        <taxon>Stylommatophora</taxon>
        <taxon>Helicina</taxon>
        <taxon>Arionoidea</taxon>
        <taxon>Arionidae</taxon>
        <taxon>Arion</taxon>
    </lineage>
</organism>
<dbReference type="EMBL" id="HACG01043778">
    <property type="protein sequence ID" value="CEK90643.1"/>
    <property type="molecule type" value="Transcribed_RNA"/>
</dbReference>
<accession>A0A0B7BC83</accession>
<gene>
    <name evidence="1" type="primary">ORF177827</name>
</gene>
<dbReference type="AlphaFoldDB" id="A0A0B7BC83"/>
<reference evidence="1" key="1">
    <citation type="submission" date="2014-12" db="EMBL/GenBank/DDBJ databases">
        <title>Insight into the proteome of Arion vulgaris.</title>
        <authorList>
            <person name="Aradska J."/>
            <person name="Bulat T."/>
            <person name="Smidak R."/>
            <person name="Sarate P."/>
            <person name="Gangsoo J."/>
            <person name="Sialana F."/>
            <person name="Bilban M."/>
            <person name="Lubec G."/>
        </authorList>
    </citation>
    <scope>NUCLEOTIDE SEQUENCE</scope>
    <source>
        <tissue evidence="1">Skin</tissue>
    </source>
</reference>
<protein>
    <submittedName>
        <fullName evidence="1">Uncharacterized protein</fullName>
    </submittedName>
</protein>
<name>A0A0B7BC83_9EUPU</name>
<evidence type="ECO:0000313" key="1">
    <source>
        <dbReference type="EMBL" id="CEK90643.1"/>
    </source>
</evidence>
<proteinExistence type="predicted"/>
<sequence>MQLIHVLGKNPQRVVNLVDKNKHKEEEFSEFVGIKEYVILKQPNTQASTRK</sequence>